<feature type="transmembrane region" description="Helical" evidence="1">
    <location>
        <begin position="223"/>
        <end position="241"/>
    </location>
</feature>
<dbReference type="PANTHER" id="PTHR40407">
    <property type="entry name" value="MEMBRANE PROTEIN-LIKE PROTEIN"/>
    <property type="match status" value="1"/>
</dbReference>
<name>A0A2S0HTR4_9FLAO</name>
<proteinExistence type="predicted"/>
<sequence length="393" mass="45439">MVSTKNTRIQSIDILRGIVMVIMALDHVRDYFHAGAFVSDPSNLETTTPILFFTRFITHFCAPVFVFLAGTSAFLYGRNKTKNQLFRFLFTRGLWLIFIEITLMSFLWWFDIKFQFFNLQVIWAIGLCMVVLSFLIYLPIKALIPLGLLIVFGHNLLDGITVEGNGPGSILWYILHQSAFIQFGDTWVSFLYPILPWIGVIVLGYSFGTLYHREYHAPTRKRWLLYLGIGSTVLFIVLRGINIYGDMIPWAVQQNNTYTVLSFLQLTKYPPSLLFLLVTLGPSFLFLYVAEKVRTPASRFFLVYGRVPFFYYVLHVLLIHLAAMAGLVLTGKDWQLMILTMESFMSGELAGYGYSLGVTYLVWICIVLALYPVCNWYMKYKANNRDKWWLSYL</sequence>
<dbReference type="PANTHER" id="PTHR40407:SF1">
    <property type="entry name" value="HEPARAN-ALPHA-GLUCOSAMINIDE N-ACETYLTRANSFERASE CATALYTIC DOMAIN-CONTAINING PROTEIN"/>
    <property type="match status" value="1"/>
</dbReference>
<dbReference type="RefSeq" id="WP_105214478.1">
    <property type="nucleotide sequence ID" value="NZ_CP027062.1"/>
</dbReference>
<dbReference type="Pfam" id="PF07786">
    <property type="entry name" value="HGSNAT_cat"/>
    <property type="match status" value="1"/>
</dbReference>
<dbReference type="EMBL" id="CP027062">
    <property type="protein sequence ID" value="AVI50015.1"/>
    <property type="molecule type" value="Genomic_DNA"/>
</dbReference>
<accession>A0A2S0HTR4</accession>
<feature type="transmembrane region" description="Helical" evidence="1">
    <location>
        <begin position="269"/>
        <end position="289"/>
    </location>
</feature>
<organism evidence="3 4">
    <name type="scientific">Pukyongia salina</name>
    <dbReference type="NCBI Taxonomy" id="2094025"/>
    <lineage>
        <taxon>Bacteria</taxon>
        <taxon>Pseudomonadati</taxon>
        <taxon>Bacteroidota</taxon>
        <taxon>Flavobacteriia</taxon>
        <taxon>Flavobacteriales</taxon>
        <taxon>Flavobacteriaceae</taxon>
        <taxon>Pukyongia</taxon>
    </lineage>
</organism>
<feature type="transmembrane region" description="Helical" evidence="1">
    <location>
        <begin position="309"/>
        <end position="329"/>
    </location>
</feature>
<feature type="transmembrane region" description="Helical" evidence="1">
    <location>
        <begin position="116"/>
        <end position="136"/>
    </location>
</feature>
<feature type="transmembrane region" description="Helical" evidence="1">
    <location>
        <begin position="52"/>
        <end position="77"/>
    </location>
</feature>
<feature type="transmembrane region" description="Helical" evidence="1">
    <location>
        <begin position="89"/>
        <end position="110"/>
    </location>
</feature>
<dbReference type="Proteomes" id="UP000238442">
    <property type="component" value="Chromosome"/>
</dbReference>
<keyword evidence="4" id="KW-1185">Reference proteome</keyword>
<evidence type="ECO:0000313" key="4">
    <source>
        <dbReference type="Proteomes" id="UP000238442"/>
    </source>
</evidence>
<reference evidence="3 4" key="1">
    <citation type="submission" date="2018-02" db="EMBL/GenBank/DDBJ databases">
        <title>Genomic analysis of the strain RR4-38 isolated from a seawater recirculating aquaculture system.</title>
        <authorList>
            <person name="Kim Y.-S."/>
            <person name="Jang Y.H."/>
            <person name="Kim K.-H."/>
        </authorList>
    </citation>
    <scope>NUCLEOTIDE SEQUENCE [LARGE SCALE GENOMIC DNA]</scope>
    <source>
        <strain evidence="3 4">RR4-38</strain>
    </source>
</reference>
<dbReference type="AlphaFoldDB" id="A0A2S0HTR4"/>
<dbReference type="InterPro" id="IPR012429">
    <property type="entry name" value="HGSNAT_cat"/>
</dbReference>
<feature type="transmembrane region" description="Helical" evidence="1">
    <location>
        <begin position="349"/>
        <end position="371"/>
    </location>
</feature>
<keyword evidence="1" id="KW-1133">Transmembrane helix</keyword>
<feature type="transmembrane region" description="Helical" evidence="1">
    <location>
        <begin position="190"/>
        <end position="211"/>
    </location>
</feature>
<gene>
    <name evidence="3" type="ORF">C5O00_02060</name>
</gene>
<feature type="domain" description="Heparan-alpha-glucosaminide N-acetyltransferase catalytic" evidence="2">
    <location>
        <begin position="8"/>
        <end position="217"/>
    </location>
</feature>
<protein>
    <recommendedName>
        <fullName evidence="2">Heparan-alpha-glucosaminide N-acetyltransferase catalytic domain-containing protein</fullName>
    </recommendedName>
</protein>
<keyword evidence="1" id="KW-0812">Transmembrane</keyword>
<dbReference type="OrthoDB" id="508112at2"/>
<evidence type="ECO:0000259" key="2">
    <source>
        <dbReference type="Pfam" id="PF07786"/>
    </source>
</evidence>
<dbReference type="KEGG" id="aue:C5O00_02060"/>
<evidence type="ECO:0000313" key="3">
    <source>
        <dbReference type="EMBL" id="AVI50015.1"/>
    </source>
</evidence>
<evidence type="ECO:0000256" key="1">
    <source>
        <dbReference type="SAM" id="Phobius"/>
    </source>
</evidence>
<keyword evidence="1" id="KW-0472">Membrane</keyword>